<dbReference type="OrthoDB" id="271806at2"/>
<name>A0A517MA51_9BACT</name>
<dbReference type="RefSeq" id="WP_145349887.1">
    <property type="nucleotide sequence ID" value="NZ_CP036262.1"/>
</dbReference>
<protein>
    <recommendedName>
        <fullName evidence="4">Legionella pneumophila major outer membrane protein</fullName>
    </recommendedName>
</protein>
<dbReference type="KEGG" id="rml:FF011L_04900"/>
<dbReference type="Proteomes" id="UP000320672">
    <property type="component" value="Chromosome"/>
</dbReference>
<keyword evidence="3" id="KW-1185">Reference proteome</keyword>
<dbReference type="Pfam" id="PF05150">
    <property type="entry name" value="Legionella_OMP"/>
    <property type="match status" value="1"/>
</dbReference>
<gene>
    <name evidence="2" type="ORF">FF011L_04900</name>
</gene>
<feature type="signal peptide" evidence="1">
    <location>
        <begin position="1"/>
        <end position="23"/>
    </location>
</feature>
<keyword evidence="1" id="KW-0732">Signal</keyword>
<evidence type="ECO:0008006" key="4">
    <source>
        <dbReference type="Google" id="ProtNLM"/>
    </source>
</evidence>
<evidence type="ECO:0000256" key="1">
    <source>
        <dbReference type="SAM" id="SignalP"/>
    </source>
</evidence>
<feature type="chain" id="PRO_5022101263" description="Legionella pneumophila major outer membrane protein" evidence="1">
    <location>
        <begin position="24"/>
        <end position="344"/>
    </location>
</feature>
<dbReference type="AlphaFoldDB" id="A0A517MA51"/>
<organism evidence="2 3">
    <name type="scientific">Roseimaritima multifibrata</name>
    <dbReference type="NCBI Taxonomy" id="1930274"/>
    <lineage>
        <taxon>Bacteria</taxon>
        <taxon>Pseudomonadati</taxon>
        <taxon>Planctomycetota</taxon>
        <taxon>Planctomycetia</taxon>
        <taxon>Pirellulales</taxon>
        <taxon>Pirellulaceae</taxon>
        <taxon>Roseimaritima</taxon>
    </lineage>
</organism>
<dbReference type="InterPro" id="IPR007825">
    <property type="entry name" value="Major_OMP_Legionella"/>
</dbReference>
<sequence length="344" mass="37467" precursor="true">MTNNIRHGVLLGFLITTCVSASAESPAALDQPLIQQQSHLAYEECAPVSCSPPWAHRSGLYGELLVLRARDAEISYALPVNGNVPQGDVGILDPEADLGFRVGLTKALDHRSSFSLAYTGYSSNQSDRVDVNAPFSLAKLLVHPNELNAAANVPTAFGSYDIDFQLADLDYRFVVLSNACTAANFTIGARYGRLDQDMSVVYTGAGLTETVTTDIEFNGAGLRLGADIEHHLRRGTFLYGKTNASLLAGKFDASYLHSSNVDPIRVSSGWDAGRMVSMLDLEVGAGWQHCCGLRVTAGYMFNSWMGTVKTEDWIGAVQNNAGNYRDLSDDFTFDGFVTRFEYRF</sequence>
<proteinExistence type="predicted"/>
<evidence type="ECO:0000313" key="2">
    <source>
        <dbReference type="EMBL" id="QDS91755.1"/>
    </source>
</evidence>
<evidence type="ECO:0000313" key="3">
    <source>
        <dbReference type="Proteomes" id="UP000320672"/>
    </source>
</evidence>
<reference evidence="2 3" key="1">
    <citation type="submission" date="2019-02" db="EMBL/GenBank/DDBJ databases">
        <title>Deep-cultivation of Planctomycetes and their phenomic and genomic characterization uncovers novel biology.</title>
        <authorList>
            <person name="Wiegand S."/>
            <person name="Jogler M."/>
            <person name="Boedeker C."/>
            <person name="Pinto D."/>
            <person name="Vollmers J."/>
            <person name="Rivas-Marin E."/>
            <person name="Kohn T."/>
            <person name="Peeters S.H."/>
            <person name="Heuer A."/>
            <person name="Rast P."/>
            <person name="Oberbeckmann S."/>
            <person name="Bunk B."/>
            <person name="Jeske O."/>
            <person name="Meyerdierks A."/>
            <person name="Storesund J.E."/>
            <person name="Kallscheuer N."/>
            <person name="Luecker S."/>
            <person name="Lage O.M."/>
            <person name="Pohl T."/>
            <person name="Merkel B.J."/>
            <person name="Hornburger P."/>
            <person name="Mueller R.-W."/>
            <person name="Bruemmer F."/>
            <person name="Labrenz M."/>
            <person name="Spormann A.M."/>
            <person name="Op den Camp H."/>
            <person name="Overmann J."/>
            <person name="Amann R."/>
            <person name="Jetten M.S.M."/>
            <person name="Mascher T."/>
            <person name="Medema M.H."/>
            <person name="Devos D.P."/>
            <person name="Kaster A.-K."/>
            <person name="Ovreas L."/>
            <person name="Rohde M."/>
            <person name="Galperin M.Y."/>
            <person name="Jogler C."/>
        </authorList>
    </citation>
    <scope>NUCLEOTIDE SEQUENCE [LARGE SCALE GENOMIC DNA]</scope>
    <source>
        <strain evidence="2 3">FF011L</strain>
    </source>
</reference>
<dbReference type="EMBL" id="CP036262">
    <property type="protein sequence ID" value="QDS91755.1"/>
    <property type="molecule type" value="Genomic_DNA"/>
</dbReference>
<accession>A0A517MA51</accession>